<dbReference type="Pfam" id="PF13672">
    <property type="entry name" value="PP2C_2"/>
    <property type="match status" value="1"/>
</dbReference>
<accession>A0A542YK89</accession>
<dbReference type="Proteomes" id="UP000317998">
    <property type="component" value="Unassembled WGS sequence"/>
</dbReference>
<evidence type="ECO:0000313" key="4">
    <source>
        <dbReference type="Proteomes" id="UP000317998"/>
    </source>
</evidence>
<dbReference type="EMBL" id="VFOM01000001">
    <property type="protein sequence ID" value="TQL48490.1"/>
    <property type="molecule type" value="Genomic_DNA"/>
</dbReference>
<evidence type="ECO:0000259" key="2">
    <source>
        <dbReference type="PROSITE" id="PS51746"/>
    </source>
</evidence>
<sequence>MTAIGENTTGHSVALPGRDGEVIELAWAAETDTGHRRQHNEDSYVVSPPLFAVADGMGGHSAGDLASDAVVTRIAEAATGDFAEEDVIERALRKATKDITRVADEAHLGVGTTATGASLRVIDGQPFWSVFNVGDSRVYLAEGGELSQVTVDHSVVQELVDAGMITAEAAEHHPDSNIITRAVGFNADAVPDYWLLPLRTGMRLLLCSDGLSKELDSARIREILCGDGTVAQVAEELVLRALDAGGRDNVTVVVIEVVAAPQPEPGAESANVADDAQADSDEEADEEGDTIPRRPASGAEHQEEPNT</sequence>
<proteinExistence type="predicted"/>
<dbReference type="Gene3D" id="3.60.40.10">
    <property type="entry name" value="PPM-type phosphatase domain"/>
    <property type="match status" value="1"/>
</dbReference>
<dbReference type="InterPro" id="IPR001932">
    <property type="entry name" value="PPM-type_phosphatase-like_dom"/>
</dbReference>
<dbReference type="InterPro" id="IPR036457">
    <property type="entry name" value="PPM-type-like_dom_sf"/>
</dbReference>
<feature type="domain" description="PPM-type phosphatase" evidence="2">
    <location>
        <begin position="26"/>
        <end position="257"/>
    </location>
</feature>
<reference evidence="3 4" key="1">
    <citation type="submission" date="2019-06" db="EMBL/GenBank/DDBJ databases">
        <title>Sequencing the genomes of 1000 actinobacteria strains.</title>
        <authorList>
            <person name="Klenk H.-P."/>
        </authorList>
    </citation>
    <scope>NUCLEOTIDE SEQUENCE [LARGE SCALE GENOMIC DNA]</scope>
    <source>
        <strain evidence="3 4">DSM 26477</strain>
    </source>
</reference>
<feature type="region of interest" description="Disordered" evidence="1">
    <location>
        <begin position="261"/>
        <end position="307"/>
    </location>
</feature>
<dbReference type="PANTHER" id="PTHR47992">
    <property type="entry name" value="PROTEIN PHOSPHATASE"/>
    <property type="match status" value="1"/>
</dbReference>
<comment type="caution">
    <text evidence="3">The sequence shown here is derived from an EMBL/GenBank/DDBJ whole genome shotgun (WGS) entry which is preliminary data.</text>
</comment>
<dbReference type="SMART" id="SM00331">
    <property type="entry name" value="PP2C_SIG"/>
    <property type="match status" value="1"/>
</dbReference>
<protein>
    <submittedName>
        <fullName evidence="3">Protein phosphatase</fullName>
    </submittedName>
</protein>
<evidence type="ECO:0000256" key="1">
    <source>
        <dbReference type="SAM" id="MobiDB-lite"/>
    </source>
</evidence>
<organism evidence="3 4">
    <name type="scientific">Homoserinimonas aerilata</name>
    <dbReference type="NCBI Taxonomy" id="1162970"/>
    <lineage>
        <taxon>Bacteria</taxon>
        <taxon>Bacillati</taxon>
        <taxon>Actinomycetota</taxon>
        <taxon>Actinomycetes</taxon>
        <taxon>Micrococcales</taxon>
        <taxon>Microbacteriaceae</taxon>
        <taxon>Homoserinimonas</taxon>
    </lineage>
</organism>
<dbReference type="GO" id="GO:0004722">
    <property type="term" value="F:protein serine/threonine phosphatase activity"/>
    <property type="evidence" value="ECO:0007669"/>
    <property type="project" value="InterPro"/>
</dbReference>
<dbReference type="SUPFAM" id="SSF81606">
    <property type="entry name" value="PP2C-like"/>
    <property type="match status" value="1"/>
</dbReference>
<gene>
    <name evidence="3" type="ORF">FB562_1584</name>
</gene>
<keyword evidence="4" id="KW-1185">Reference proteome</keyword>
<dbReference type="PROSITE" id="PS51746">
    <property type="entry name" value="PPM_2"/>
    <property type="match status" value="1"/>
</dbReference>
<evidence type="ECO:0000313" key="3">
    <source>
        <dbReference type="EMBL" id="TQL48490.1"/>
    </source>
</evidence>
<dbReference type="OrthoDB" id="9801841at2"/>
<feature type="compositionally biased region" description="Acidic residues" evidence="1">
    <location>
        <begin position="276"/>
        <end position="289"/>
    </location>
</feature>
<dbReference type="SMART" id="SM00332">
    <property type="entry name" value="PP2Cc"/>
    <property type="match status" value="1"/>
</dbReference>
<name>A0A542YK89_9MICO</name>
<dbReference type="RefSeq" id="WP_141880588.1">
    <property type="nucleotide sequence ID" value="NZ_VFOM01000001.1"/>
</dbReference>
<dbReference type="AlphaFoldDB" id="A0A542YK89"/>
<dbReference type="InterPro" id="IPR015655">
    <property type="entry name" value="PP2C"/>
</dbReference>
<dbReference type="CDD" id="cd00143">
    <property type="entry name" value="PP2Cc"/>
    <property type="match status" value="1"/>
</dbReference>